<dbReference type="Proteomes" id="UP000246569">
    <property type="component" value="Unassembled WGS sequence"/>
</dbReference>
<evidence type="ECO:0000313" key="1">
    <source>
        <dbReference type="EMBL" id="PWV63106.1"/>
    </source>
</evidence>
<dbReference type="EMBL" id="QGTJ01000003">
    <property type="protein sequence ID" value="PWV63106.1"/>
    <property type="molecule type" value="Genomic_DNA"/>
</dbReference>
<dbReference type="RefSeq" id="WP_110017622.1">
    <property type="nucleotide sequence ID" value="NZ_QGTJ01000003.1"/>
</dbReference>
<organism evidence="1 2">
    <name type="scientific">Plasticicumulans acidivorans</name>
    <dbReference type="NCBI Taxonomy" id="886464"/>
    <lineage>
        <taxon>Bacteria</taxon>
        <taxon>Pseudomonadati</taxon>
        <taxon>Pseudomonadota</taxon>
        <taxon>Gammaproteobacteria</taxon>
        <taxon>Candidatus Competibacteraceae</taxon>
        <taxon>Plasticicumulans</taxon>
    </lineage>
</organism>
<proteinExistence type="predicted"/>
<name>A0A317MW23_9GAMM</name>
<reference evidence="1 2" key="1">
    <citation type="submission" date="2018-05" db="EMBL/GenBank/DDBJ databases">
        <title>Genomic Encyclopedia of Type Strains, Phase IV (KMG-IV): sequencing the most valuable type-strain genomes for metagenomic binning, comparative biology and taxonomic classification.</title>
        <authorList>
            <person name="Goeker M."/>
        </authorList>
    </citation>
    <scope>NUCLEOTIDE SEQUENCE [LARGE SCALE GENOMIC DNA]</scope>
    <source>
        <strain evidence="1 2">DSM 23606</strain>
    </source>
</reference>
<dbReference type="AlphaFoldDB" id="A0A317MW23"/>
<evidence type="ECO:0000313" key="2">
    <source>
        <dbReference type="Proteomes" id="UP000246569"/>
    </source>
</evidence>
<protein>
    <submittedName>
        <fullName evidence="1">Uncharacterized protein</fullName>
    </submittedName>
</protein>
<accession>A0A317MW23</accession>
<comment type="caution">
    <text evidence="1">The sequence shown here is derived from an EMBL/GenBank/DDBJ whole genome shotgun (WGS) entry which is preliminary data.</text>
</comment>
<gene>
    <name evidence="1" type="ORF">C7443_10330</name>
</gene>
<sequence>MISIDWSTPPDTIQTDRTRIFQGWFERARGLDWSQRNAATVQAFAYLQEAYRRALSLDTERMPRTSSRRSSDYRH</sequence>
<keyword evidence="2" id="KW-1185">Reference proteome</keyword>